<dbReference type="AlphaFoldDB" id="A0A0E2ALV3"/>
<keyword evidence="7 10" id="KW-1133">Transmembrane helix</keyword>
<feature type="transmembrane region" description="Helical" evidence="10">
    <location>
        <begin position="171"/>
        <end position="191"/>
    </location>
</feature>
<feature type="transmembrane region" description="Helical" evidence="10">
    <location>
        <begin position="276"/>
        <end position="303"/>
    </location>
</feature>
<keyword evidence="4" id="KW-0813">Transport</keyword>
<dbReference type="GO" id="GO:0015297">
    <property type="term" value="F:antiporter activity"/>
    <property type="evidence" value="ECO:0007669"/>
    <property type="project" value="InterPro"/>
</dbReference>
<evidence type="ECO:0000256" key="4">
    <source>
        <dbReference type="ARBA" id="ARBA00022448"/>
    </source>
</evidence>
<dbReference type="PIRSF" id="PIRSF006603">
    <property type="entry name" value="DinF"/>
    <property type="match status" value="1"/>
</dbReference>
<comment type="caution">
    <text evidence="11">The sequence shown here is derived from an EMBL/GenBank/DDBJ whole genome shotgun (WGS) entry which is preliminary data.</text>
</comment>
<evidence type="ECO:0000313" key="12">
    <source>
        <dbReference type="Proteomes" id="UP000003879"/>
    </source>
</evidence>
<dbReference type="GO" id="GO:0046677">
    <property type="term" value="P:response to antibiotic"/>
    <property type="evidence" value="ECO:0007669"/>
    <property type="project" value="UniProtKB-KW"/>
</dbReference>
<keyword evidence="5" id="KW-1003">Cell membrane</keyword>
<dbReference type="Pfam" id="PF01554">
    <property type="entry name" value="MatE"/>
    <property type="match status" value="2"/>
</dbReference>
<evidence type="ECO:0000256" key="10">
    <source>
        <dbReference type="SAM" id="Phobius"/>
    </source>
</evidence>
<dbReference type="GO" id="GO:0042910">
    <property type="term" value="F:xenobiotic transmembrane transporter activity"/>
    <property type="evidence" value="ECO:0007669"/>
    <property type="project" value="InterPro"/>
</dbReference>
<evidence type="ECO:0000256" key="5">
    <source>
        <dbReference type="ARBA" id="ARBA00022475"/>
    </source>
</evidence>
<evidence type="ECO:0000256" key="1">
    <source>
        <dbReference type="ARBA" id="ARBA00004651"/>
    </source>
</evidence>
<feature type="transmembrane region" description="Helical" evidence="10">
    <location>
        <begin position="230"/>
        <end position="249"/>
    </location>
</feature>
<reference evidence="11 12" key="1">
    <citation type="submission" date="2012-02" db="EMBL/GenBank/DDBJ databases">
        <title>The Genome Sequence of Bacteroides fragilis CL07T12C05.</title>
        <authorList>
            <consortium name="The Broad Institute Genome Sequencing Platform"/>
            <person name="Earl A."/>
            <person name="Ward D."/>
            <person name="Feldgarden M."/>
            <person name="Gevers D."/>
            <person name="Zitomersky N.L."/>
            <person name="Coyne M.J."/>
            <person name="Comstock L.E."/>
            <person name="Young S.K."/>
            <person name="Zeng Q."/>
            <person name="Gargeya S."/>
            <person name="Fitzgerald M."/>
            <person name="Haas B."/>
            <person name="Abouelleil A."/>
            <person name="Alvarado L."/>
            <person name="Arachchi H.M."/>
            <person name="Berlin A."/>
            <person name="Chapman S.B."/>
            <person name="Gearin G."/>
            <person name="Goldberg J."/>
            <person name="Griggs A."/>
            <person name="Gujja S."/>
            <person name="Hansen M."/>
            <person name="Heiman D."/>
            <person name="Howarth C."/>
            <person name="Larimer J."/>
            <person name="Lui A."/>
            <person name="MacDonald P.J.P."/>
            <person name="McCowen C."/>
            <person name="Montmayeur A."/>
            <person name="Murphy C."/>
            <person name="Neiman D."/>
            <person name="Pearson M."/>
            <person name="Priest M."/>
            <person name="Roberts A."/>
            <person name="Saif S."/>
            <person name="Shea T."/>
            <person name="Sisk P."/>
            <person name="Stolte C."/>
            <person name="Sykes S."/>
            <person name="Wortman J."/>
            <person name="Nusbaum C."/>
            <person name="Birren B."/>
        </authorList>
    </citation>
    <scope>NUCLEOTIDE SEQUENCE [LARGE SCALE GENOMIC DNA]</scope>
    <source>
        <strain evidence="11 12">CL07T12C05</strain>
    </source>
</reference>
<comment type="subcellular location">
    <subcellularLocation>
        <location evidence="1">Cell membrane</location>
        <topology evidence="1">Multi-pass membrane protein</topology>
    </subcellularLocation>
</comment>
<feature type="transmembrane region" description="Helical" evidence="10">
    <location>
        <begin position="456"/>
        <end position="476"/>
    </location>
</feature>
<evidence type="ECO:0000256" key="6">
    <source>
        <dbReference type="ARBA" id="ARBA00022692"/>
    </source>
</evidence>
<evidence type="ECO:0000256" key="3">
    <source>
        <dbReference type="ARBA" id="ARBA00022106"/>
    </source>
</evidence>
<feature type="transmembrane region" description="Helical" evidence="10">
    <location>
        <begin position="309"/>
        <end position="331"/>
    </location>
</feature>
<feature type="transmembrane region" description="Helical" evidence="10">
    <location>
        <begin position="53"/>
        <end position="74"/>
    </location>
</feature>
<evidence type="ECO:0000313" key="11">
    <source>
        <dbReference type="EMBL" id="EIY93025.1"/>
    </source>
</evidence>
<name>A0A0E2ALV3_BACFG</name>
<dbReference type="PATRIC" id="fig|997883.3.peg.3479"/>
<feature type="transmembrane region" description="Helical" evidence="10">
    <location>
        <begin position="357"/>
        <end position="378"/>
    </location>
</feature>
<dbReference type="InterPro" id="IPR048279">
    <property type="entry name" value="MdtK-like"/>
</dbReference>
<comment type="similarity">
    <text evidence="2">Belongs to the multi antimicrobial extrusion (MATE) (TC 2.A.66.1) family. MepA subfamily.</text>
</comment>
<feature type="transmembrane region" description="Helical" evidence="10">
    <location>
        <begin position="431"/>
        <end position="450"/>
    </location>
</feature>
<evidence type="ECO:0000256" key="7">
    <source>
        <dbReference type="ARBA" id="ARBA00022989"/>
    </source>
</evidence>
<keyword evidence="9" id="KW-0046">Antibiotic resistance</keyword>
<dbReference type="NCBIfam" id="TIGR00797">
    <property type="entry name" value="matE"/>
    <property type="match status" value="1"/>
</dbReference>
<feature type="transmembrane region" description="Helical" evidence="10">
    <location>
        <begin position="203"/>
        <end position="224"/>
    </location>
</feature>
<dbReference type="PANTHER" id="PTHR43823:SF3">
    <property type="entry name" value="MULTIDRUG EXPORT PROTEIN MEPA"/>
    <property type="match status" value="1"/>
</dbReference>
<dbReference type="CDD" id="cd13143">
    <property type="entry name" value="MATE_MepA_like"/>
    <property type="match status" value="1"/>
</dbReference>
<gene>
    <name evidence="11" type="ORF">HMPREF1056_03313</name>
</gene>
<keyword evidence="8 10" id="KW-0472">Membrane</keyword>
<dbReference type="PANTHER" id="PTHR43823">
    <property type="entry name" value="SPORULATION PROTEIN YKVU"/>
    <property type="match status" value="1"/>
</dbReference>
<dbReference type="InterPro" id="IPR051327">
    <property type="entry name" value="MATE_MepA_subfamily"/>
</dbReference>
<dbReference type="InterPro" id="IPR002528">
    <property type="entry name" value="MATE_fam"/>
</dbReference>
<evidence type="ECO:0000256" key="8">
    <source>
        <dbReference type="ARBA" id="ARBA00023136"/>
    </source>
</evidence>
<feature type="transmembrane region" description="Helical" evidence="10">
    <location>
        <begin position="94"/>
        <end position="116"/>
    </location>
</feature>
<feature type="transmembrane region" description="Helical" evidence="10">
    <location>
        <begin position="128"/>
        <end position="151"/>
    </location>
</feature>
<dbReference type="GO" id="GO:0005886">
    <property type="term" value="C:plasma membrane"/>
    <property type="evidence" value="ECO:0007669"/>
    <property type="project" value="UniProtKB-SubCell"/>
</dbReference>
<evidence type="ECO:0000256" key="2">
    <source>
        <dbReference type="ARBA" id="ARBA00008417"/>
    </source>
</evidence>
<dbReference type="EMBL" id="AGXN01000019">
    <property type="protein sequence ID" value="EIY93025.1"/>
    <property type="molecule type" value="Genomic_DNA"/>
</dbReference>
<evidence type="ECO:0000256" key="9">
    <source>
        <dbReference type="ARBA" id="ARBA00023251"/>
    </source>
</evidence>
<feature type="transmembrane region" description="Helical" evidence="10">
    <location>
        <begin position="398"/>
        <end position="419"/>
    </location>
</feature>
<dbReference type="HOGENOM" id="CLU_012893_0_2_10"/>
<dbReference type="InterPro" id="IPR045070">
    <property type="entry name" value="MATE_MepA-like"/>
</dbReference>
<proteinExistence type="inferred from homology"/>
<dbReference type="Proteomes" id="UP000003879">
    <property type="component" value="Unassembled WGS sequence"/>
</dbReference>
<protein>
    <recommendedName>
        <fullName evidence="3">Multidrug export protein MepA</fullName>
    </recommendedName>
</protein>
<organism evidence="11 12">
    <name type="scientific">Bacteroides fragilis CL07T12C05</name>
    <dbReference type="NCBI Taxonomy" id="997883"/>
    <lineage>
        <taxon>Bacteria</taxon>
        <taxon>Pseudomonadati</taxon>
        <taxon>Bacteroidota</taxon>
        <taxon>Bacteroidia</taxon>
        <taxon>Bacteroidales</taxon>
        <taxon>Bacteroidaceae</taxon>
        <taxon>Bacteroides</taxon>
    </lineage>
</organism>
<keyword evidence="6 10" id="KW-0812">Transmembrane</keyword>
<accession>A0A0E2ALV3</accession>
<sequence>MYQYTECRISYQLVTFIHFQSRIFAAAKKINIVFMKDSIDFGNMEIPRLFRKLLIPTVLGMVFSAVFVITDGIFVGKGIGSDALAAVNITAPLFMITTGIGLMFGVGASVVASIHLSQGKRKVASINITQALAFSALLILVLSALCCYFAEPIGRLLGSSERLLPLVVEYMNWYVPFLVFYLLLSAGMFYIRLDGSPNYAMMCNAVSAIINIILDYVFIFQLGWGMMGAAFATSLGTMVGGLMTLIYLLRFSRNVGIYRIKLSWKSMRLTCRNIGYMIRLGSSAFISEASIASMMFLGNYVFISHLGESGVAAFSIVCYFFPIIFMVYNAIAQSAQPIISYNFGQQNPGRVARTIRLALKTALGCGIFFFAATLVFNHQIVGLFIDKSYQAYDIAVNGIPYFAVGYLFFALNIVGIGYYQSIERARRATVITLFRGTLFMLAGFLLLPPVLGVRGIWLAVPLAELLTLLLIIGIYLKDSFAVRR</sequence>